<dbReference type="PANTHER" id="PTHR43586:SF8">
    <property type="entry name" value="CYSTEINE DESULFURASE 1, CHLOROPLASTIC"/>
    <property type="match status" value="1"/>
</dbReference>
<evidence type="ECO:0000256" key="4">
    <source>
        <dbReference type="ARBA" id="ARBA00022679"/>
    </source>
</evidence>
<proteinExistence type="inferred from homology"/>
<gene>
    <name evidence="9" type="ORF">PYS61_03905</name>
</gene>
<keyword evidence="10" id="KW-1185">Reference proteome</keyword>
<dbReference type="InterPro" id="IPR000192">
    <property type="entry name" value="Aminotrans_V_dom"/>
</dbReference>
<dbReference type="SUPFAM" id="SSF53383">
    <property type="entry name" value="PLP-dependent transferases"/>
    <property type="match status" value="1"/>
</dbReference>
<evidence type="ECO:0000256" key="6">
    <source>
        <dbReference type="ARBA" id="ARBA00050776"/>
    </source>
</evidence>
<dbReference type="GO" id="GO:0008483">
    <property type="term" value="F:transaminase activity"/>
    <property type="evidence" value="ECO:0007669"/>
    <property type="project" value="UniProtKB-KW"/>
</dbReference>
<dbReference type="EC" id="2.8.1.7" evidence="3"/>
<name>A0ABY8C345_9FIRM</name>
<dbReference type="Pfam" id="PF00266">
    <property type="entry name" value="Aminotran_5"/>
    <property type="match status" value="1"/>
</dbReference>
<keyword evidence="9" id="KW-0032">Aminotransferase</keyword>
<dbReference type="CDD" id="cd06453">
    <property type="entry name" value="SufS_like"/>
    <property type="match status" value="1"/>
</dbReference>
<sequence>MGQDKLKQPDLFVQAKAEIPMLRQKLHGKSYIYMNNAATALKPQRVIDALSHYYADYGVSIYRGTDEFAHKADVAFEGCRQRMAKYLNAPTAESIVFTRGTTAAINLVARSYGEAVINPGDEIIVSAMEHHANYLPWQQLCLRKNAKLVLAPLDKRGIIDLPALQKLLNDKVKIVAVAGVSNLMGACQDIAAICNLVHKFSPAVVSVDAAQWILHAKIDVQQLDCDFLAFSAHKLYGPTGLGCLYGKYDLLQAMSPLESGGEMVDKVDVYQSTFKDAPWKFEAGTMPIAEVIAFAAALDFVEQYELTSHNDYLTALTAYAVEKLSRLPHIKIYNPQNNASGIIAFNVAGVHPHDAASVFAKAGIGLRAGNHCAQPTLRWLQQENCLRCSLAFFNTVAEVDRLVETAATADDYLSVLFN</sequence>
<comment type="cofactor">
    <cofactor evidence="1 7">
        <name>pyridoxal 5'-phosphate</name>
        <dbReference type="ChEBI" id="CHEBI:597326"/>
    </cofactor>
</comment>
<organism evidence="9 10">
    <name type="scientific">Amygdalobacter indicium</name>
    <dbReference type="NCBI Taxonomy" id="3029272"/>
    <lineage>
        <taxon>Bacteria</taxon>
        <taxon>Bacillati</taxon>
        <taxon>Bacillota</taxon>
        <taxon>Clostridia</taxon>
        <taxon>Eubacteriales</taxon>
        <taxon>Oscillospiraceae</taxon>
        <taxon>Amygdalobacter</taxon>
    </lineage>
</organism>
<dbReference type="RefSeq" id="WP_315571129.1">
    <property type="nucleotide sequence ID" value="NZ_CP118868.1"/>
</dbReference>
<dbReference type="PROSITE" id="PS00595">
    <property type="entry name" value="AA_TRANSFER_CLASS_5"/>
    <property type="match status" value="1"/>
</dbReference>
<evidence type="ECO:0000256" key="3">
    <source>
        <dbReference type="ARBA" id="ARBA00012239"/>
    </source>
</evidence>
<dbReference type="InterPro" id="IPR015421">
    <property type="entry name" value="PyrdxlP-dep_Trfase_major"/>
</dbReference>
<protein>
    <recommendedName>
        <fullName evidence="3">cysteine desulfurase</fullName>
        <ecNumber evidence="3">2.8.1.7</ecNumber>
    </recommendedName>
</protein>
<dbReference type="InterPro" id="IPR015422">
    <property type="entry name" value="PyrdxlP-dep_Trfase_small"/>
</dbReference>
<keyword evidence="5" id="KW-0663">Pyridoxal phosphate</keyword>
<dbReference type="PANTHER" id="PTHR43586">
    <property type="entry name" value="CYSTEINE DESULFURASE"/>
    <property type="match status" value="1"/>
</dbReference>
<evidence type="ECO:0000313" key="9">
    <source>
        <dbReference type="EMBL" id="WEG35095.1"/>
    </source>
</evidence>
<evidence type="ECO:0000256" key="2">
    <source>
        <dbReference type="ARBA" id="ARBA00010447"/>
    </source>
</evidence>
<evidence type="ECO:0000313" key="10">
    <source>
        <dbReference type="Proteomes" id="UP001220478"/>
    </source>
</evidence>
<dbReference type="InterPro" id="IPR020578">
    <property type="entry name" value="Aminotrans_V_PyrdxlP_BS"/>
</dbReference>
<evidence type="ECO:0000256" key="1">
    <source>
        <dbReference type="ARBA" id="ARBA00001933"/>
    </source>
</evidence>
<comment type="catalytic activity">
    <reaction evidence="6">
        <text>(sulfur carrier)-H + L-cysteine = (sulfur carrier)-SH + L-alanine</text>
        <dbReference type="Rhea" id="RHEA:43892"/>
        <dbReference type="Rhea" id="RHEA-COMP:14737"/>
        <dbReference type="Rhea" id="RHEA-COMP:14739"/>
        <dbReference type="ChEBI" id="CHEBI:29917"/>
        <dbReference type="ChEBI" id="CHEBI:35235"/>
        <dbReference type="ChEBI" id="CHEBI:57972"/>
        <dbReference type="ChEBI" id="CHEBI:64428"/>
        <dbReference type="EC" id="2.8.1.7"/>
    </reaction>
</comment>
<evidence type="ECO:0000256" key="7">
    <source>
        <dbReference type="RuleBase" id="RU004504"/>
    </source>
</evidence>
<evidence type="ECO:0000259" key="8">
    <source>
        <dbReference type="Pfam" id="PF00266"/>
    </source>
</evidence>
<keyword evidence="4" id="KW-0808">Transferase</keyword>
<feature type="domain" description="Aminotransferase class V" evidence="8">
    <location>
        <begin position="32"/>
        <end position="402"/>
    </location>
</feature>
<dbReference type="Gene3D" id="3.90.1150.10">
    <property type="entry name" value="Aspartate Aminotransferase, domain 1"/>
    <property type="match status" value="1"/>
</dbReference>
<dbReference type="Gene3D" id="3.40.640.10">
    <property type="entry name" value="Type I PLP-dependent aspartate aminotransferase-like (Major domain)"/>
    <property type="match status" value="1"/>
</dbReference>
<reference evidence="9 10" key="1">
    <citation type="submission" date="2023-02" db="EMBL/GenBank/DDBJ databases">
        <title>Novel Oscillospiraceae bacterial genomes.</title>
        <authorList>
            <person name="Srinivasan S."/>
            <person name="Austin M.N."/>
            <person name="Fiedler T.L."/>
            <person name="Strenk S.M."/>
            <person name="Agnew K.J."/>
            <person name="Nagana Gowda G.A."/>
            <person name="Raftery D."/>
            <person name="Beamer M.A."/>
            <person name="Achilles S.L."/>
            <person name="Wiesenfeld H.C."/>
            <person name="Fredricks D.N."/>
            <person name="Hillier S.L."/>
        </authorList>
    </citation>
    <scope>NUCLEOTIDE SEQUENCE [LARGE SCALE GENOMIC DNA]</scope>
    <source>
        <strain evidence="9 10">CHIC02 1186E3-8</strain>
    </source>
</reference>
<evidence type="ECO:0000256" key="5">
    <source>
        <dbReference type="ARBA" id="ARBA00022898"/>
    </source>
</evidence>
<accession>A0ABY8C345</accession>
<dbReference type="InterPro" id="IPR010970">
    <property type="entry name" value="Cys_dSase_SufS"/>
</dbReference>
<dbReference type="Proteomes" id="UP001220478">
    <property type="component" value="Chromosome"/>
</dbReference>
<comment type="similarity">
    <text evidence="2">Belongs to the class-V pyridoxal-phosphate-dependent aminotransferase family. Csd subfamily.</text>
</comment>
<dbReference type="EMBL" id="CP118868">
    <property type="protein sequence ID" value="WEG35095.1"/>
    <property type="molecule type" value="Genomic_DNA"/>
</dbReference>
<dbReference type="InterPro" id="IPR015424">
    <property type="entry name" value="PyrdxlP-dep_Trfase"/>
</dbReference>